<dbReference type="AlphaFoldDB" id="A0A7J7M575"/>
<accession>A0A7J7M575</accession>
<gene>
    <name evidence="2" type="ORF">GIB67_002809</name>
</gene>
<keyword evidence="1" id="KW-0472">Membrane</keyword>
<feature type="transmembrane region" description="Helical" evidence="1">
    <location>
        <begin position="68"/>
        <end position="87"/>
    </location>
</feature>
<protein>
    <submittedName>
        <fullName evidence="2">Uncharacterized protein</fullName>
    </submittedName>
</protein>
<reference evidence="2 3" key="1">
    <citation type="journal article" date="2020" name="IScience">
        <title>Genome Sequencing of the Endangered Kingdonia uniflora (Circaeasteraceae, Ranunculales) Reveals Potential Mechanisms of Evolutionary Specialization.</title>
        <authorList>
            <person name="Sun Y."/>
            <person name="Deng T."/>
            <person name="Zhang A."/>
            <person name="Moore M.J."/>
            <person name="Landis J.B."/>
            <person name="Lin N."/>
            <person name="Zhang H."/>
            <person name="Zhang X."/>
            <person name="Huang J."/>
            <person name="Zhang X."/>
            <person name="Sun H."/>
            <person name="Wang H."/>
        </authorList>
    </citation>
    <scope>NUCLEOTIDE SEQUENCE [LARGE SCALE GENOMIC DNA]</scope>
    <source>
        <strain evidence="2">TB1705</strain>
        <tissue evidence="2">Leaf</tissue>
    </source>
</reference>
<name>A0A7J7M575_9MAGN</name>
<dbReference type="Proteomes" id="UP000541444">
    <property type="component" value="Unassembled WGS sequence"/>
</dbReference>
<organism evidence="2 3">
    <name type="scientific">Kingdonia uniflora</name>
    <dbReference type="NCBI Taxonomy" id="39325"/>
    <lineage>
        <taxon>Eukaryota</taxon>
        <taxon>Viridiplantae</taxon>
        <taxon>Streptophyta</taxon>
        <taxon>Embryophyta</taxon>
        <taxon>Tracheophyta</taxon>
        <taxon>Spermatophyta</taxon>
        <taxon>Magnoliopsida</taxon>
        <taxon>Ranunculales</taxon>
        <taxon>Circaeasteraceae</taxon>
        <taxon>Kingdonia</taxon>
    </lineage>
</organism>
<sequence length="92" mass="10878">MFLESCNQVYFLMQSIGMILGSILPPTRRTVEKQGFYLRRKVPKLRARLLYLLRLNTMLARKVKFSSLLHLATGTTLWVVMHLIFYLKFDIQ</sequence>
<comment type="caution">
    <text evidence="2">The sequence shown here is derived from an EMBL/GenBank/DDBJ whole genome shotgun (WGS) entry which is preliminary data.</text>
</comment>
<feature type="non-terminal residue" evidence="2">
    <location>
        <position position="1"/>
    </location>
</feature>
<keyword evidence="1" id="KW-0812">Transmembrane</keyword>
<evidence type="ECO:0000256" key="1">
    <source>
        <dbReference type="SAM" id="Phobius"/>
    </source>
</evidence>
<proteinExistence type="predicted"/>
<keyword evidence="1" id="KW-1133">Transmembrane helix</keyword>
<evidence type="ECO:0000313" key="3">
    <source>
        <dbReference type="Proteomes" id="UP000541444"/>
    </source>
</evidence>
<evidence type="ECO:0000313" key="2">
    <source>
        <dbReference type="EMBL" id="KAF6150027.1"/>
    </source>
</evidence>
<keyword evidence="3" id="KW-1185">Reference proteome</keyword>
<dbReference type="EMBL" id="JACGCM010001763">
    <property type="protein sequence ID" value="KAF6150027.1"/>
    <property type="molecule type" value="Genomic_DNA"/>
</dbReference>